<feature type="transmembrane region" description="Helical" evidence="8">
    <location>
        <begin position="238"/>
        <end position="258"/>
    </location>
</feature>
<dbReference type="InterPro" id="IPR036259">
    <property type="entry name" value="MFS_trans_sf"/>
</dbReference>
<organism evidence="10 11">
    <name type="scientific">Gluconobacter japonicus</name>
    <dbReference type="NCBI Taxonomy" id="376620"/>
    <lineage>
        <taxon>Bacteria</taxon>
        <taxon>Pseudomonadati</taxon>
        <taxon>Pseudomonadota</taxon>
        <taxon>Alphaproteobacteria</taxon>
        <taxon>Acetobacterales</taxon>
        <taxon>Acetobacteraceae</taxon>
        <taxon>Gluconobacter</taxon>
    </lineage>
</organism>
<feature type="transmembrane region" description="Helical" evidence="8">
    <location>
        <begin position="334"/>
        <end position="360"/>
    </location>
</feature>
<keyword evidence="11" id="KW-1185">Reference proteome</keyword>
<dbReference type="InterPro" id="IPR004812">
    <property type="entry name" value="Efflux_drug-R_Bcr/CmlA"/>
</dbReference>
<feature type="transmembrane region" description="Helical" evidence="8">
    <location>
        <begin position="28"/>
        <end position="49"/>
    </location>
</feature>
<evidence type="ECO:0000256" key="3">
    <source>
        <dbReference type="ARBA" id="ARBA00022448"/>
    </source>
</evidence>
<dbReference type="Gene3D" id="1.20.1720.10">
    <property type="entry name" value="Multidrug resistance protein D"/>
    <property type="match status" value="1"/>
</dbReference>
<evidence type="ECO:0000313" key="11">
    <source>
        <dbReference type="Proteomes" id="UP001156613"/>
    </source>
</evidence>
<keyword evidence="5 8" id="KW-0812">Transmembrane</keyword>
<feature type="transmembrane region" description="Helical" evidence="8">
    <location>
        <begin position="398"/>
        <end position="417"/>
    </location>
</feature>
<evidence type="ECO:0000256" key="7">
    <source>
        <dbReference type="ARBA" id="ARBA00023136"/>
    </source>
</evidence>
<evidence type="ECO:0000313" key="10">
    <source>
        <dbReference type="EMBL" id="GLQ60288.1"/>
    </source>
</evidence>
<feature type="transmembrane region" description="Helical" evidence="8">
    <location>
        <begin position="159"/>
        <end position="177"/>
    </location>
</feature>
<feature type="transmembrane region" description="Helical" evidence="8">
    <location>
        <begin position="308"/>
        <end position="328"/>
    </location>
</feature>
<feature type="transmembrane region" description="Helical" evidence="8">
    <location>
        <begin position="189"/>
        <end position="209"/>
    </location>
</feature>
<feature type="transmembrane region" description="Helical" evidence="8">
    <location>
        <begin position="130"/>
        <end position="147"/>
    </location>
</feature>
<keyword evidence="6 8" id="KW-1133">Transmembrane helix</keyword>
<dbReference type="RefSeq" id="WP_062503773.1">
    <property type="nucleotide sequence ID" value="NZ_BEWO01000014.1"/>
</dbReference>
<evidence type="ECO:0000256" key="4">
    <source>
        <dbReference type="ARBA" id="ARBA00022475"/>
    </source>
</evidence>
<dbReference type="PROSITE" id="PS50850">
    <property type="entry name" value="MFS"/>
    <property type="match status" value="1"/>
</dbReference>
<feature type="transmembrane region" description="Helical" evidence="8">
    <location>
        <begin position="270"/>
        <end position="288"/>
    </location>
</feature>
<keyword evidence="3 8" id="KW-0813">Transport</keyword>
<evidence type="ECO:0000256" key="6">
    <source>
        <dbReference type="ARBA" id="ARBA00022989"/>
    </source>
</evidence>
<comment type="subcellular location">
    <subcellularLocation>
        <location evidence="8">Cell inner membrane</location>
        <topology evidence="8">Multi-pass membrane protein</topology>
    </subcellularLocation>
    <subcellularLocation>
        <location evidence="1">Cell membrane</location>
        <topology evidence="1">Multi-pass membrane protein</topology>
    </subcellularLocation>
</comment>
<keyword evidence="4" id="KW-1003">Cell membrane</keyword>
<feature type="domain" description="Major facilitator superfamily (MFS) profile" evidence="9">
    <location>
        <begin position="35"/>
        <end position="431"/>
    </location>
</feature>
<comment type="caution">
    <text evidence="10">The sequence shown here is derived from an EMBL/GenBank/DDBJ whole genome shotgun (WGS) entry which is preliminary data.</text>
</comment>
<dbReference type="SUPFAM" id="SSF103473">
    <property type="entry name" value="MFS general substrate transporter"/>
    <property type="match status" value="1"/>
</dbReference>
<accession>A0ABQ5WKG6</accession>
<evidence type="ECO:0000256" key="2">
    <source>
        <dbReference type="ARBA" id="ARBA00006236"/>
    </source>
</evidence>
<evidence type="ECO:0000256" key="1">
    <source>
        <dbReference type="ARBA" id="ARBA00004651"/>
    </source>
</evidence>
<proteinExistence type="inferred from homology"/>
<sequence>MREARFPVFALPRHGAILSASSKPDVPVGTLSPVVRILIGLIFILGPVSTDMYLPAFPMLEHDLGAGAGSAQLTLTAWLAGLAIGQFTLGPLCDRYGRKLPLLLGLVVYVIASALLAVVTNFHLFCALRFIAAMGGATTSVAPRAMVRDVATGTAGVKLMSQLMLIFGLGPLLAPSIGSFLLDLGEWRLIFWVGAGFGVFLFLGTWFLLPDTFPPEKRFALPFTGVVARYRNLMTEPLFCSAAMVASFSTFTMFAYLSNAPALFEGILHFSPRLFAMFFGLNAVGFVLGSQINARLAHRFLFTRVMEYGMMAVLTFTLLGVLACSLGVVGPQNPWPLCVLIFCTTTCLGFVGPNAGVLALTHHGHQAGAASALIGTLNWTIAGGAGVLMALLPSHWVGSTSVGMLIGILGCWVSDLWRRRLDPDSYLSVRH</sequence>
<dbReference type="InterPro" id="IPR011701">
    <property type="entry name" value="MFS"/>
</dbReference>
<reference evidence="11" key="1">
    <citation type="journal article" date="2019" name="Int. J. Syst. Evol. Microbiol.">
        <title>The Global Catalogue of Microorganisms (GCM) 10K type strain sequencing project: providing services to taxonomists for standard genome sequencing and annotation.</title>
        <authorList>
            <consortium name="The Broad Institute Genomics Platform"/>
            <consortium name="The Broad Institute Genome Sequencing Center for Infectious Disease"/>
            <person name="Wu L."/>
            <person name="Ma J."/>
        </authorList>
    </citation>
    <scope>NUCLEOTIDE SEQUENCE [LARGE SCALE GENOMIC DNA]</scope>
    <source>
        <strain evidence="11">NBRC 3271</strain>
    </source>
</reference>
<dbReference type="Pfam" id="PF07690">
    <property type="entry name" value="MFS_1"/>
    <property type="match status" value="1"/>
</dbReference>
<comment type="similarity">
    <text evidence="2 8">Belongs to the major facilitator superfamily. Bcr/CmlA family.</text>
</comment>
<dbReference type="PANTHER" id="PTHR23502">
    <property type="entry name" value="MAJOR FACILITATOR SUPERFAMILY"/>
    <property type="match status" value="1"/>
</dbReference>
<dbReference type="CDD" id="cd17320">
    <property type="entry name" value="MFS_MdfA_MDR_like"/>
    <property type="match status" value="1"/>
</dbReference>
<dbReference type="NCBIfam" id="TIGR00710">
    <property type="entry name" value="efflux_Bcr_CflA"/>
    <property type="match status" value="1"/>
</dbReference>
<evidence type="ECO:0000259" key="9">
    <source>
        <dbReference type="PROSITE" id="PS50850"/>
    </source>
</evidence>
<dbReference type="Proteomes" id="UP001156613">
    <property type="component" value="Unassembled WGS sequence"/>
</dbReference>
<evidence type="ECO:0000256" key="8">
    <source>
        <dbReference type="RuleBase" id="RU365088"/>
    </source>
</evidence>
<keyword evidence="7 8" id="KW-0472">Membrane</keyword>
<name>A0ABQ5WKG6_GLUJA</name>
<gene>
    <name evidence="10" type="ORF">GCM10010937_20910</name>
</gene>
<dbReference type="InterPro" id="IPR020846">
    <property type="entry name" value="MFS_dom"/>
</dbReference>
<feature type="transmembrane region" description="Helical" evidence="8">
    <location>
        <begin position="69"/>
        <end position="90"/>
    </location>
</feature>
<dbReference type="EMBL" id="BSNT01000068">
    <property type="protein sequence ID" value="GLQ60288.1"/>
    <property type="molecule type" value="Genomic_DNA"/>
</dbReference>
<dbReference type="PANTHER" id="PTHR23502:SF132">
    <property type="entry name" value="POLYAMINE TRANSPORTER 2-RELATED"/>
    <property type="match status" value="1"/>
</dbReference>
<keyword evidence="8" id="KW-0997">Cell inner membrane</keyword>
<feature type="transmembrane region" description="Helical" evidence="8">
    <location>
        <begin position="372"/>
        <end position="392"/>
    </location>
</feature>
<feature type="transmembrane region" description="Helical" evidence="8">
    <location>
        <begin position="102"/>
        <end position="124"/>
    </location>
</feature>
<evidence type="ECO:0000256" key="5">
    <source>
        <dbReference type="ARBA" id="ARBA00022692"/>
    </source>
</evidence>
<protein>
    <recommendedName>
        <fullName evidence="8">Bcr/CflA family efflux transporter</fullName>
    </recommendedName>
</protein>